<evidence type="ECO:0000313" key="1">
    <source>
        <dbReference type="EMBL" id="GBR75001.1"/>
    </source>
</evidence>
<evidence type="ECO:0000313" key="2">
    <source>
        <dbReference type="Proteomes" id="UP000269352"/>
    </source>
</evidence>
<accession>A0A388TFV2</accession>
<dbReference type="Proteomes" id="UP000269352">
    <property type="component" value="Unassembled WGS sequence"/>
</dbReference>
<proteinExistence type="predicted"/>
<name>A0A388TFV2_TERA1</name>
<dbReference type="AlphaFoldDB" id="A0A388TFV2"/>
<organism evidence="1 2">
    <name type="scientific">Termititenax aidoneus</name>
    <dbReference type="NCBI Taxonomy" id="2218524"/>
    <lineage>
        <taxon>Bacteria</taxon>
        <taxon>Bacillati</taxon>
        <taxon>Candidatus Margulisiibacteriota</taxon>
        <taxon>Candidatus Termititenacia</taxon>
        <taxon>Candidatus Termititenacales</taxon>
        <taxon>Candidatus Termititenacaceae</taxon>
        <taxon>Candidatus Termititenax</taxon>
    </lineage>
</organism>
<reference evidence="1 2" key="1">
    <citation type="journal article" date="2019" name="ISME J.">
        <title>Genome analyses of uncultured TG2/ZB3 bacteria in 'Margulisbacteria' specifically attached to ectosymbiotic spirochetes of protists in the termite gut.</title>
        <authorList>
            <person name="Utami Y.D."/>
            <person name="Kuwahara H."/>
            <person name="Igai K."/>
            <person name="Murakami T."/>
            <person name="Sugaya K."/>
            <person name="Morikawa T."/>
            <person name="Nagura Y."/>
            <person name="Yuki M."/>
            <person name="Deevong P."/>
            <person name="Inoue T."/>
            <person name="Kihara K."/>
            <person name="Lo N."/>
            <person name="Yamada A."/>
            <person name="Ohkuma M."/>
            <person name="Hongoh Y."/>
        </authorList>
    </citation>
    <scope>NUCLEOTIDE SEQUENCE [LARGE SCALE GENOMIC DNA]</scope>
    <source>
        <strain evidence="1">NkOx7-01</strain>
    </source>
</reference>
<sequence>MEIIWDENKNKLLKKTRGISFEEVEKILLAGQELDFIENPAHEGQAYYVVNLNDYIHIVPALINEAGQIVLKTIFPSRKYKKIYGGNLK</sequence>
<comment type="caution">
    <text evidence="1">The sequence shown here is derived from an EMBL/GenBank/DDBJ whole genome shotgun (WGS) entry which is preliminary data.</text>
</comment>
<gene>
    <name evidence="1" type="primary">brnT</name>
    <name evidence="1" type="ORF">NO1_2075</name>
</gene>
<protein>
    <submittedName>
        <fullName evidence="1">Toxin BrnT</fullName>
    </submittedName>
</protein>
<dbReference type="EMBL" id="BGZN01000127">
    <property type="protein sequence ID" value="GBR75001.1"/>
    <property type="molecule type" value="Genomic_DNA"/>
</dbReference>
<keyword evidence="2" id="KW-1185">Reference proteome</keyword>